<dbReference type="InterPro" id="IPR010427">
    <property type="entry name" value="DUF1023"/>
</dbReference>
<sequence length="606" mass="63429">MRSWTDDEPGRGDVWPLHDSAAVLARQIEHAADMTVLLRSAATGAESFWSGDGHDAWAASLQRSSGAWRGLHGFAQATRDAVTRYAESLESIKERAARIEGRIEKAEEGFALTSGGAGSFGPGIPLLGLGGPSPQALEHRAAADQARRELQRLAEERRGVEARFLADLREAHDFRVSGGSTTGTPSAEQWAGMHGAGLLNGLSALTASQLADLLASDPTVGQRLHDLDPAVVAAWWAALDGPAPAAGGRRQPSPEQQALIDGMPEVIGTLDGVAFWARDRANHVTLAREITRLEATPGVDAEKLAALRAVRKALGAGMDGTPPQELVTLSIEGKPMAAISVGDLDVATHVSYIVPGMGTTVAGNMSAYSRASKDFFDLEAQVGHVPRSELAVIAWLDYNAPGATEVGAVKEDFKAAAGGARLGRSLEGLRSVRSASGRPADVTVIGHSYGSNVAAFALRESSVDHAVFLGSAGITDTVPTAMDLAVPRGEVFASQGHHDGWAPIGQGTSGRQDPTAGSFRAHAFSSEEGVDDDGKPLAGIDAHGPLGSRSAEGRHSYLDPGTTAQYNTAKIALGQGASIEVDGTPVDRLLLQSQDRLRDVADPWLR</sequence>
<keyword evidence="1" id="KW-0175">Coiled coil</keyword>
<dbReference type="EMBL" id="BAABLM010000005">
    <property type="protein sequence ID" value="GAA4679204.1"/>
    <property type="molecule type" value="Genomic_DNA"/>
</dbReference>
<dbReference type="RefSeq" id="WP_345376259.1">
    <property type="nucleotide sequence ID" value="NZ_BAABLM010000005.1"/>
</dbReference>
<dbReference type="InterPro" id="IPR036689">
    <property type="entry name" value="ESAT-6-like_sf"/>
</dbReference>
<evidence type="ECO:0000256" key="2">
    <source>
        <dbReference type="SAM" id="MobiDB-lite"/>
    </source>
</evidence>
<dbReference type="SUPFAM" id="SSF53474">
    <property type="entry name" value="alpha/beta-Hydrolases"/>
    <property type="match status" value="1"/>
</dbReference>
<reference evidence="5" key="1">
    <citation type="journal article" date="2019" name="Int. J. Syst. Evol. Microbiol.">
        <title>The Global Catalogue of Microorganisms (GCM) 10K type strain sequencing project: providing services to taxonomists for standard genome sequencing and annotation.</title>
        <authorList>
            <consortium name="The Broad Institute Genomics Platform"/>
            <consortium name="The Broad Institute Genome Sequencing Center for Infectious Disease"/>
            <person name="Wu L."/>
            <person name="Ma J."/>
        </authorList>
    </citation>
    <scope>NUCLEOTIDE SEQUENCE [LARGE SCALE GENOMIC DNA]</scope>
    <source>
        <strain evidence="5">JCM 18956</strain>
    </source>
</reference>
<protein>
    <recommendedName>
        <fullName evidence="3">DUF1023 domain-containing protein</fullName>
    </recommendedName>
</protein>
<feature type="domain" description="DUF1023" evidence="3">
    <location>
        <begin position="335"/>
        <end position="499"/>
    </location>
</feature>
<evidence type="ECO:0000259" key="3">
    <source>
        <dbReference type="Pfam" id="PF06259"/>
    </source>
</evidence>
<proteinExistence type="predicted"/>
<dbReference type="InterPro" id="IPR029058">
    <property type="entry name" value="AB_hydrolase_fold"/>
</dbReference>
<dbReference type="Proteomes" id="UP001501295">
    <property type="component" value="Unassembled WGS sequence"/>
</dbReference>
<keyword evidence="5" id="KW-1185">Reference proteome</keyword>
<gene>
    <name evidence="4" type="ORF">GCM10025780_25290</name>
</gene>
<name>A0ABP8W3W1_9MICO</name>
<accession>A0ABP8W3W1</accession>
<evidence type="ECO:0000313" key="4">
    <source>
        <dbReference type="EMBL" id="GAA4679204.1"/>
    </source>
</evidence>
<feature type="region of interest" description="Disordered" evidence="2">
    <location>
        <begin position="496"/>
        <end position="517"/>
    </location>
</feature>
<evidence type="ECO:0000313" key="5">
    <source>
        <dbReference type="Proteomes" id="UP001501295"/>
    </source>
</evidence>
<evidence type="ECO:0000256" key="1">
    <source>
        <dbReference type="SAM" id="Coils"/>
    </source>
</evidence>
<comment type="caution">
    <text evidence="4">The sequence shown here is derived from an EMBL/GenBank/DDBJ whole genome shotgun (WGS) entry which is preliminary data.</text>
</comment>
<organism evidence="4 5">
    <name type="scientific">Frondihabitans cladoniiphilus</name>
    <dbReference type="NCBI Taxonomy" id="715785"/>
    <lineage>
        <taxon>Bacteria</taxon>
        <taxon>Bacillati</taxon>
        <taxon>Actinomycetota</taxon>
        <taxon>Actinomycetes</taxon>
        <taxon>Micrococcales</taxon>
        <taxon>Microbacteriaceae</taxon>
        <taxon>Frondihabitans</taxon>
    </lineage>
</organism>
<dbReference type="SUPFAM" id="SSF140453">
    <property type="entry name" value="EsxAB dimer-like"/>
    <property type="match status" value="1"/>
</dbReference>
<feature type="coiled-coil region" evidence="1">
    <location>
        <begin position="136"/>
        <end position="163"/>
    </location>
</feature>
<dbReference type="Pfam" id="PF06259">
    <property type="entry name" value="Abhydrolase_8"/>
    <property type="match status" value="1"/>
</dbReference>